<keyword evidence="2" id="KW-0812">Transmembrane</keyword>
<feature type="transmembrane region" description="Helical" evidence="2">
    <location>
        <begin position="64"/>
        <end position="90"/>
    </location>
</feature>
<dbReference type="AlphaFoldDB" id="A0A9X3AM86"/>
<evidence type="ECO:0000256" key="2">
    <source>
        <dbReference type="SAM" id="Phobius"/>
    </source>
</evidence>
<protein>
    <submittedName>
        <fullName evidence="3">Phage holin family protein</fullName>
    </submittedName>
</protein>
<dbReference type="Pfam" id="PF07332">
    <property type="entry name" value="Phage_holin_3_6"/>
    <property type="match status" value="1"/>
</dbReference>
<feature type="region of interest" description="Disordered" evidence="1">
    <location>
        <begin position="1"/>
        <end position="25"/>
    </location>
</feature>
<dbReference type="RefSeq" id="WP_259960828.1">
    <property type="nucleotide sequence ID" value="NZ_JAOAMV010000002.1"/>
</dbReference>
<keyword evidence="4" id="KW-1185">Reference proteome</keyword>
<evidence type="ECO:0000256" key="1">
    <source>
        <dbReference type="SAM" id="MobiDB-lite"/>
    </source>
</evidence>
<name>A0A9X3AM86_9SPHN</name>
<dbReference type="EMBL" id="JAOAMV010000002">
    <property type="protein sequence ID" value="MCT2558032.1"/>
    <property type="molecule type" value="Genomic_DNA"/>
</dbReference>
<gene>
    <name evidence="3" type="ORF">N0B51_03460</name>
</gene>
<keyword evidence="2" id="KW-1133">Transmembrane helix</keyword>
<sequence>MNTHDPDLHFADEDRPVGEADPEKGSLTDDIVALFDDGRTMVEAEIQFQKTRAAFAFDRGRSGAFYGIAAFALVHLALVALVVGLVIALTPLIGPWGATGAVVFVLLAAGTAFALAARRKFARLAQAYSETRE</sequence>
<feature type="transmembrane region" description="Helical" evidence="2">
    <location>
        <begin position="96"/>
        <end position="117"/>
    </location>
</feature>
<comment type="caution">
    <text evidence="3">The sequence shown here is derived from an EMBL/GenBank/DDBJ whole genome shotgun (WGS) entry which is preliminary data.</text>
</comment>
<proteinExistence type="predicted"/>
<keyword evidence="2" id="KW-0472">Membrane</keyword>
<evidence type="ECO:0000313" key="3">
    <source>
        <dbReference type="EMBL" id="MCT2558032.1"/>
    </source>
</evidence>
<dbReference type="Proteomes" id="UP001142648">
    <property type="component" value="Unassembled WGS sequence"/>
</dbReference>
<dbReference type="InterPro" id="IPR009937">
    <property type="entry name" value="Phage_holin_3_6"/>
</dbReference>
<reference evidence="3" key="1">
    <citation type="submission" date="2022-09" db="EMBL/GenBank/DDBJ databases">
        <title>The genome sequence of Tsuneonella sp. YG55.</title>
        <authorList>
            <person name="Liu Y."/>
        </authorList>
    </citation>
    <scope>NUCLEOTIDE SEQUENCE</scope>
    <source>
        <strain evidence="3">YG55</strain>
    </source>
</reference>
<organism evidence="3 4">
    <name type="scientific">Tsuneonella litorea</name>
    <dbReference type="NCBI Taxonomy" id="2976475"/>
    <lineage>
        <taxon>Bacteria</taxon>
        <taxon>Pseudomonadati</taxon>
        <taxon>Pseudomonadota</taxon>
        <taxon>Alphaproteobacteria</taxon>
        <taxon>Sphingomonadales</taxon>
        <taxon>Erythrobacteraceae</taxon>
        <taxon>Tsuneonella</taxon>
    </lineage>
</organism>
<accession>A0A9X3AM86</accession>
<evidence type="ECO:0000313" key="4">
    <source>
        <dbReference type="Proteomes" id="UP001142648"/>
    </source>
</evidence>